<evidence type="ECO:0000313" key="12">
    <source>
        <dbReference type="EMBL" id="ORY23700.1"/>
    </source>
</evidence>
<dbReference type="PROSITE" id="PS00723">
    <property type="entry name" value="POLYPRENYL_SYNTHASE_1"/>
    <property type="match status" value="1"/>
</dbReference>
<dbReference type="SFLD" id="SFLDS00005">
    <property type="entry name" value="Isoprenoid_Synthase_Type_I"/>
    <property type="match status" value="1"/>
</dbReference>
<proteinExistence type="inferred from homology"/>
<dbReference type="GO" id="GO:0046872">
    <property type="term" value="F:metal ion binding"/>
    <property type="evidence" value="ECO:0007669"/>
    <property type="project" value="UniProtKB-KW"/>
</dbReference>
<organism evidence="12 13">
    <name type="scientific">Naematelia encephala</name>
    <dbReference type="NCBI Taxonomy" id="71784"/>
    <lineage>
        <taxon>Eukaryota</taxon>
        <taxon>Fungi</taxon>
        <taxon>Dikarya</taxon>
        <taxon>Basidiomycota</taxon>
        <taxon>Agaricomycotina</taxon>
        <taxon>Tremellomycetes</taxon>
        <taxon>Tremellales</taxon>
        <taxon>Naemateliaceae</taxon>
        <taxon>Naematelia</taxon>
    </lineage>
</organism>
<evidence type="ECO:0000256" key="9">
    <source>
        <dbReference type="ARBA" id="ARBA00032873"/>
    </source>
</evidence>
<dbReference type="InterPro" id="IPR000092">
    <property type="entry name" value="Polyprenyl_synt"/>
</dbReference>
<comment type="cofactor">
    <cofactor evidence="1">
        <name>Mg(2+)</name>
        <dbReference type="ChEBI" id="CHEBI:18420"/>
    </cofactor>
</comment>
<gene>
    <name evidence="12" type="ORF">BCR39DRAFT_345288</name>
</gene>
<evidence type="ECO:0000256" key="6">
    <source>
        <dbReference type="ARBA" id="ARBA00032380"/>
    </source>
</evidence>
<evidence type="ECO:0000256" key="11">
    <source>
        <dbReference type="RuleBase" id="RU004466"/>
    </source>
</evidence>
<comment type="similarity">
    <text evidence="2 11">Belongs to the FPP/GGPP synthase family.</text>
</comment>
<keyword evidence="11" id="KW-0808">Transferase</keyword>
<accession>A0A1Y2AN21</accession>
<dbReference type="Proteomes" id="UP000193986">
    <property type="component" value="Unassembled WGS sequence"/>
</dbReference>
<keyword evidence="3" id="KW-0479">Metal-binding</keyword>
<evidence type="ECO:0000256" key="10">
    <source>
        <dbReference type="ARBA" id="ARBA00033096"/>
    </source>
</evidence>
<evidence type="ECO:0000256" key="1">
    <source>
        <dbReference type="ARBA" id="ARBA00001946"/>
    </source>
</evidence>
<dbReference type="AlphaFoldDB" id="A0A1Y2AN21"/>
<keyword evidence="13" id="KW-1185">Reference proteome</keyword>
<dbReference type="OrthoDB" id="6921389at2759"/>
<dbReference type="EMBL" id="MCFC01000076">
    <property type="protein sequence ID" value="ORY23700.1"/>
    <property type="molecule type" value="Genomic_DNA"/>
</dbReference>
<dbReference type="InterPro" id="IPR033749">
    <property type="entry name" value="Polyprenyl_synt_CS"/>
</dbReference>
<dbReference type="SUPFAM" id="SSF48576">
    <property type="entry name" value="Terpenoid synthases"/>
    <property type="match status" value="1"/>
</dbReference>
<evidence type="ECO:0000256" key="7">
    <source>
        <dbReference type="ARBA" id="ARBA00032424"/>
    </source>
</evidence>
<evidence type="ECO:0000256" key="8">
    <source>
        <dbReference type="ARBA" id="ARBA00032448"/>
    </source>
</evidence>
<evidence type="ECO:0000256" key="5">
    <source>
        <dbReference type="ARBA" id="ARBA00032052"/>
    </source>
</evidence>
<keyword evidence="4" id="KW-0460">Magnesium</keyword>
<sequence>MDYSNLRETLKTSLFTTYHEQILLEPYTYLSANPGKEIRTKLIDAFNVWLDVPEEDLEVVRHLVTMLHNASLLMDDVEDNSLLRRGIPVAHTIYGVPQTINTANYVYFLAMQELFKLRKKEDADKSLERGKGKEKGKEVDLVELVTDELLNLHRGQGLDLFWRDSLTCPTEEEYVHMVLGKTGGLFRIAVKLMMAKSRSEVDFVPLVNLISVFFQIRDDYMNLQSAEYADNKGFCEDLTEGKFSFPVVHGVRADPTSRQILNVLQKRTTSVELKKHTVDYLRHHTQSFVYTQQVLHQLFEQIEAEIASLGGNKALEKIVHALGVPEDGVSSPKQVKVPLPVSHAGH</sequence>
<evidence type="ECO:0000313" key="13">
    <source>
        <dbReference type="Proteomes" id="UP000193986"/>
    </source>
</evidence>
<dbReference type="Pfam" id="PF00348">
    <property type="entry name" value="polyprenyl_synt"/>
    <property type="match status" value="1"/>
</dbReference>
<protein>
    <recommendedName>
        <fullName evidence="9">(2E,6E)-farnesyl diphosphate synthase</fullName>
    </recommendedName>
    <alternativeName>
        <fullName evidence="8">Dimethylallyltranstransferase</fullName>
    </alternativeName>
    <alternativeName>
        <fullName evidence="7">Farnesyl diphosphate synthase</fullName>
    </alternativeName>
    <alternativeName>
        <fullName evidence="5">Farnesyltranstransferase</fullName>
    </alternativeName>
    <alternativeName>
        <fullName evidence="10">Geranylgeranyl diphosphate synthase</fullName>
    </alternativeName>
    <alternativeName>
        <fullName evidence="6">Geranyltranstransferase</fullName>
    </alternativeName>
</protein>
<dbReference type="Gene3D" id="1.10.600.10">
    <property type="entry name" value="Farnesyl Diphosphate Synthase"/>
    <property type="match status" value="1"/>
</dbReference>
<name>A0A1Y2AN21_9TREE</name>
<reference evidence="12 13" key="1">
    <citation type="submission" date="2016-07" db="EMBL/GenBank/DDBJ databases">
        <title>Pervasive Adenine N6-methylation of Active Genes in Fungi.</title>
        <authorList>
            <consortium name="DOE Joint Genome Institute"/>
            <person name="Mondo S.J."/>
            <person name="Dannebaum R.O."/>
            <person name="Kuo R.C."/>
            <person name="Labutti K."/>
            <person name="Haridas S."/>
            <person name="Kuo A."/>
            <person name="Salamov A."/>
            <person name="Ahrendt S.R."/>
            <person name="Lipzen A."/>
            <person name="Sullivan W."/>
            <person name="Andreopoulos W.B."/>
            <person name="Clum A."/>
            <person name="Lindquist E."/>
            <person name="Daum C."/>
            <person name="Ramamoorthy G.K."/>
            <person name="Gryganskyi A."/>
            <person name="Culley D."/>
            <person name="Magnuson J.K."/>
            <person name="James T.Y."/>
            <person name="O'Malley M.A."/>
            <person name="Stajich J.E."/>
            <person name="Spatafora J.W."/>
            <person name="Visel A."/>
            <person name="Grigoriev I.V."/>
        </authorList>
    </citation>
    <scope>NUCLEOTIDE SEQUENCE [LARGE SCALE GENOMIC DNA]</scope>
    <source>
        <strain evidence="12 13">68-887.2</strain>
    </source>
</reference>
<dbReference type="GO" id="GO:0008299">
    <property type="term" value="P:isoprenoid biosynthetic process"/>
    <property type="evidence" value="ECO:0007669"/>
    <property type="project" value="InterPro"/>
</dbReference>
<dbReference type="InterPro" id="IPR008949">
    <property type="entry name" value="Isoprenoid_synthase_dom_sf"/>
</dbReference>
<evidence type="ECO:0000256" key="2">
    <source>
        <dbReference type="ARBA" id="ARBA00006706"/>
    </source>
</evidence>
<evidence type="ECO:0000256" key="4">
    <source>
        <dbReference type="ARBA" id="ARBA00022842"/>
    </source>
</evidence>
<dbReference type="CDD" id="cd00685">
    <property type="entry name" value="Trans_IPPS_HT"/>
    <property type="match status" value="1"/>
</dbReference>
<dbReference type="GO" id="GO:0004659">
    <property type="term" value="F:prenyltransferase activity"/>
    <property type="evidence" value="ECO:0007669"/>
    <property type="project" value="InterPro"/>
</dbReference>
<comment type="caution">
    <text evidence="12">The sequence shown here is derived from an EMBL/GenBank/DDBJ whole genome shotgun (WGS) entry which is preliminary data.</text>
</comment>
<evidence type="ECO:0000256" key="3">
    <source>
        <dbReference type="ARBA" id="ARBA00022723"/>
    </source>
</evidence>
<dbReference type="PANTHER" id="PTHR12001">
    <property type="entry name" value="GERANYLGERANYL PYROPHOSPHATE SYNTHASE"/>
    <property type="match status" value="1"/>
</dbReference>
<dbReference type="PANTHER" id="PTHR12001:SF44">
    <property type="entry name" value="GERANYLGERANYL PYROPHOSPHATE SYNTHASE"/>
    <property type="match status" value="1"/>
</dbReference>
<dbReference type="InParanoid" id="A0A1Y2AN21"/>
<dbReference type="STRING" id="71784.A0A1Y2AN21"/>